<name>A0A0R3UR32_MESCO</name>
<evidence type="ECO:0000256" key="1">
    <source>
        <dbReference type="SAM" id="Phobius"/>
    </source>
</evidence>
<keyword evidence="1" id="KW-0472">Membrane</keyword>
<dbReference type="Proteomes" id="UP000267029">
    <property type="component" value="Unassembled WGS sequence"/>
</dbReference>
<keyword evidence="3" id="KW-1185">Reference proteome</keyword>
<reference evidence="2 3" key="1">
    <citation type="submission" date="2018-10" db="EMBL/GenBank/DDBJ databases">
        <authorList>
            <consortium name="Pathogen Informatics"/>
        </authorList>
    </citation>
    <scope>NUCLEOTIDE SEQUENCE [LARGE SCALE GENOMIC DNA]</scope>
</reference>
<evidence type="ECO:0000313" key="3">
    <source>
        <dbReference type="Proteomes" id="UP000267029"/>
    </source>
</evidence>
<keyword evidence="1" id="KW-0812">Transmembrane</keyword>
<accession>A0A0R3UR32</accession>
<dbReference type="EMBL" id="UXSR01006185">
    <property type="protein sequence ID" value="VDD84335.1"/>
    <property type="molecule type" value="Genomic_DNA"/>
</dbReference>
<feature type="transmembrane region" description="Helical" evidence="1">
    <location>
        <begin position="61"/>
        <end position="86"/>
    </location>
</feature>
<sequence>MAADLNDEERLVWDPICPTLEAYAREFDYDLLGQKVRRSERFFEDPQSHIERWMRERQVEIITTVASVILSLIALLFFKVIIINFITGTIGSLRYFLTLRSICSKHKKMASLPSDVNADADDFAADAYCRIMAASRLYSYPEKTDMTEYEAGRFTWEVIHETGLTFEEPRRKDQLEKMEARGVHNRVFKHNQLGLRVGSPSLPTFLPLEGTRSRRRLQ</sequence>
<gene>
    <name evidence="2" type="ORF">MCOS_LOCUS10338</name>
</gene>
<evidence type="ECO:0000313" key="2">
    <source>
        <dbReference type="EMBL" id="VDD84335.1"/>
    </source>
</evidence>
<dbReference type="OrthoDB" id="6270973at2759"/>
<dbReference type="STRING" id="53468.A0A0R3UR32"/>
<dbReference type="AlphaFoldDB" id="A0A0R3UR32"/>
<keyword evidence="1" id="KW-1133">Transmembrane helix</keyword>
<protein>
    <submittedName>
        <fullName evidence="2">Uncharacterized protein</fullName>
    </submittedName>
</protein>
<organism evidence="2 3">
    <name type="scientific">Mesocestoides corti</name>
    <name type="common">Flatworm</name>
    <dbReference type="NCBI Taxonomy" id="53468"/>
    <lineage>
        <taxon>Eukaryota</taxon>
        <taxon>Metazoa</taxon>
        <taxon>Spiralia</taxon>
        <taxon>Lophotrochozoa</taxon>
        <taxon>Platyhelminthes</taxon>
        <taxon>Cestoda</taxon>
        <taxon>Eucestoda</taxon>
        <taxon>Cyclophyllidea</taxon>
        <taxon>Mesocestoididae</taxon>
        <taxon>Mesocestoides</taxon>
    </lineage>
</organism>
<proteinExistence type="predicted"/>